<dbReference type="Pfam" id="PF06912">
    <property type="entry name" value="DUF1275"/>
    <property type="match status" value="1"/>
</dbReference>
<feature type="transmembrane region" description="Helical" evidence="1">
    <location>
        <begin position="89"/>
        <end position="107"/>
    </location>
</feature>
<name>A0A0M0HNN0_VIBNE</name>
<dbReference type="OrthoDB" id="270162at2"/>
<accession>A0A0M0HNN0</accession>
<sequence>MISKLPKWVEYGAFLLALLAGVVNAIGLLGFQHQAVSHVSGTFTLLGTQIEALDQQAIHLFMVVLSFMLGAVLSGTFIEGTALKLGRRYGVALCMESGLLYIAYLLLLDGELSGQYFASAACGLQNAMITTFSGAVVRTTHMTGIITDFGIMIGARLRGKDFDFRKAKLFLFILCGFLSGGIIGGKLFALHGLSALLMPIFFALTMAFSYWFYLYVSSDRRINQDHK</sequence>
<dbReference type="Proteomes" id="UP000037515">
    <property type="component" value="Unassembled WGS sequence"/>
</dbReference>
<feature type="transmembrane region" description="Helical" evidence="1">
    <location>
        <begin position="195"/>
        <end position="216"/>
    </location>
</feature>
<dbReference type="RefSeq" id="WP_053396084.1">
    <property type="nucleotide sequence ID" value="NZ_CANLZT010000001.1"/>
</dbReference>
<dbReference type="InterPro" id="IPR010699">
    <property type="entry name" value="DUF1275"/>
</dbReference>
<keyword evidence="1" id="KW-0812">Transmembrane</keyword>
<feature type="transmembrane region" description="Helical" evidence="1">
    <location>
        <begin position="135"/>
        <end position="157"/>
    </location>
</feature>
<evidence type="ECO:0008006" key="4">
    <source>
        <dbReference type="Google" id="ProtNLM"/>
    </source>
</evidence>
<keyword evidence="1" id="KW-1133">Transmembrane helix</keyword>
<protein>
    <recommendedName>
        <fullName evidence="4">Permease</fullName>
    </recommendedName>
</protein>
<organism evidence="2 3">
    <name type="scientific">Vibrio nereis</name>
    <dbReference type="NCBI Taxonomy" id="693"/>
    <lineage>
        <taxon>Bacteria</taxon>
        <taxon>Pseudomonadati</taxon>
        <taxon>Pseudomonadota</taxon>
        <taxon>Gammaproteobacteria</taxon>
        <taxon>Vibrionales</taxon>
        <taxon>Vibrionaceae</taxon>
        <taxon>Vibrio</taxon>
    </lineage>
</organism>
<dbReference type="PANTHER" id="PTHR37314:SF4">
    <property type="entry name" value="UPF0700 TRANSMEMBRANE PROTEIN YOAK"/>
    <property type="match status" value="1"/>
</dbReference>
<keyword evidence="1" id="KW-0472">Membrane</keyword>
<gene>
    <name evidence="2" type="ORF">AKJ17_12175</name>
</gene>
<dbReference type="STRING" id="693.AKJ17_12175"/>
<evidence type="ECO:0000256" key="1">
    <source>
        <dbReference type="SAM" id="Phobius"/>
    </source>
</evidence>
<dbReference type="EMBL" id="LHPJ01000008">
    <property type="protein sequence ID" value="KOO03298.1"/>
    <property type="molecule type" value="Genomic_DNA"/>
</dbReference>
<feature type="transmembrane region" description="Helical" evidence="1">
    <location>
        <begin position="57"/>
        <end position="77"/>
    </location>
</feature>
<keyword evidence="3" id="KW-1185">Reference proteome</keyword>
<evidence type="ECO:0000313" key="3">
    <source>
        <dbReference type="Proteomes" id="UP000037515"/>
    </source>
</evidence>
<feature type="transmembrane region" description="Helical" evidence="1">
    <location>
        <begin position="169"/>
        <end position="189"/>
    </location>
</feature>
<dbReference type="AlphaFoldDB" id="A0A0M0HNN0"/>
<dbReference type="PANTHER" id="PTHR37314">
    <property type="entry name" value="SLR0142 PROTEIN"/>
    <property type="match status" value="1"/>
</dbReference>
<evidence type="ECO:0000313" key="2">
    <source>
        <dbReference type="EMBL" id="KOO03298.1"/>
    </source>
</evidence>
<dbReference type="PATRIC" id="fig|693.5.peg.2496"/>
<reference evidence="3" key="1">
    <citation type="submission" date="2015-08" db="EMBL/GenBank/DDBJ databases">
        <title>Vibrio galatheae sp. nov., a novel member of the Vibrionaceae family isolated from the Solomon Islands.</title>
        <authorList>
            <person name="Giubergia S."/>
            <person name="Machado H."/>
            <person name="Mateiu R.V."/>
            <person name="Gram L."/>
        </authorList>
    </citation>
    <scope>NUCLEOTIDE SEQUENCE [LARGE SCALE GENOMIC DNA]</scope>
    <source>
        <strain evidence="3">DSM 19584</strain>
    </source>
</reference>
<comment type="caution">
    <text evidence="2">The sequence shown here is derived from an EMBL/GenBank/DDBJ whole genome shotgun (WGS) entry which is preliminary data.</text>
</comment>
<proteinExistence type="predicted"/>